<dbReference type="EMBL" id="QVTD01000003">
    <property type="protein sequence ID" value="RFU65892.1"/>
    <property type="molecule type" value="Genomic_DNA"/>
</dbReference>
<name>A0A372LIU9_9BACI</name>
<reference evidence="2 3" key="1">
    <citation type="submission" date="2018-08" db="EMBL/GenBank/DDBJ databases">
        <title>Bacillus chawlae sp. nov., Bacillus glennii sp. nov., and Bacillus saganii sp. nov. Isolated from the Vehicle Assembly Building at Kennedy Space Center where the Viking Spacecraft were Assembled.</title>
        <authorList>
            <person name="Seuylemezian A."/>
            <person name="Vaishampayan P."/>
        </authorList>
    </citation>
    <scope>NUCLEOTIDE SEQUENCE [LARGE SCALE GENOMIC DNA]</scope>
    <source>
        <strain evidence="2 3">V44-8</strain>
    </source>
</reference>
<protein>
    <recommendedName>
        <fullName evidence="4">Membrane protein YszA</fullName>
    </recommendedName>
</protein>
<accession>A0A372LIU9</accession>
<gene>
    <name evidence="2" type="ORF">D0466_08510</name>
</gene>
<evidence type="ECO:0000313" key="3">
    <source>
        <dbReference type="Proteomes" id="UP000262939"/>
    </source>
</evidence>
<dbReference type="AlphaFoldDB" id="A0A372LIU9"/>
<comment type="caution">
    <text evidence="2">The sequence shown here is derived from an EMBL/GenBank/DDBJ whole genome shotgun (WGS) entry which is preliminary data.</text>
</comment>
<organism evidence="2 3">
    <name type="scientific">Peribacillus glennii</name>
    <dbReference type="NCBI Taxonomy" id="2303991"/>
    <lineage>
        <taxon>Bacteria</taxon>
        <taxon>Bacillati</taxon>
        <taxon>Bacillota</taxon>
        <taxon>Bacilli</taxon>
        <taxon>Bacillales</taxon>
        <taxon>Bacillaceae</taxon>
        <taxon>Peribacillus</taxon>
    </lineage>
</organism>
<evidence type="ECO:0000313" key="2">
    <source>
        <dbReference type="EMBL" id="RFU65892.1"/>
    </source>
</evidence>
<dbReference type="Proteomes" id="UP000262939">
    <property type="component" value="Unassembled WGS sequence"/>
</dbReference>
<proteinExistence type="predicted"/>
<feature type="transmembrane region" description="Helical" evidence="1">
    <location>
        <begin position="37"/>
        <end position="60"/>
    </location>
</feature>
<keyword evidence="1" id="KW-1133">Transmembrane helix</keyword>
<dbReference type="RefSeq" id="WP_117322062.1">
    <property type="nucleotide sequence ID" value="NZ_QVTD01000003.1"/>
</dbReference>
<keyword evidence="1" id="KW-0812">Transmembrane</keyword>
<sequence>MRKRYNPYSLPPWLRTVRAVCAQFIIPFSVFQGIRTFLLPTTFDVLLLAIFILIAVAFHLEWI</sequence>
<dbReference type="OrthoDB" id="2456214at2"/>
<keyword evidence="3" id="KW-1185">Reference proteome</keyword>
<evidence type="ECO:0000256" key="1">
    <source>
        <dbReference type="SAM" id="Phobius"/>
    </source>
</evidence>
<evidence type="ECO:0008006" key="4">
    <source>
        <dbReference type="Google" id="ProtNLM"/>
    </source>
</evidence>
<keyword evidence="1" id="KW-0472">Membrane</keyword>